<dbReference type="PROSITE" id="PS50865">
    <property type="entry name" value="ZF_MYND_2"/>
    <property type="match status" value="1"/>
</dbReference>
<dbReference type="Gene3D" id="1.10.220.160">
    <property type="match status" value="1"/>
</dbReference>
<dbReference type="InterPro" id="IPR002893">
    <property type="entry name" value="Znf_MYND"/>
</dbReference>
<organism evidence="10 11">
    <name type="scientific">Spodoptera exigua</name>
    <name type="common">Beet armyworm</name>
    <name type="synonym">Noctua fulgens</name>
    <dbReference type="NCBI Taxonomy" id="7107"/>
    <lineage>
        <taxon>Eukaryota</taxon>
        <taxon>Metazoa</taxon>
        <taxon>Ecdysozoa</taxon>
        <taxon>Arthropoda</taxon>
        <taxon>Hexapoda</taxon>
        <taxon>Insecta</taxon>
        <taxon>Pterygota</taxon>
        <taxon>Neoptera</taxon>
        <taxon>Endopterygota</taxon>
        <taxon>Lepidoptera</taxon>
        <taxon>Glossata</taxon>
        <taxon>Ditrysia</taxon>
        <taxon>Noctuoidea</taxon>
        <taxon>Noctuidae</taxon>
        <taxon>Amphipyrinae</taxon>
        <taxon>Spodoptera</taxon>
    </lineage>
</organism>
<dbReference type="Pfam" id="PF00856">
    <property type="entry name" value="SET"/>
    <property type="match status" value="1"/>
</dbReference>
<reference evidence="10" key="1">
    <citation type="journal article" date="2021" name="G3 (Bethesda)">
        <title>Genome and transcriptome analysis of the beet armyworm Spodoptera exigua reveals targets for pest control. .</title>
        <authorList>
            <person name="Simon S."/>
            <person name="Breeschoten T."/>
            <person name="Jansen H.J."/>
            <person name="Dirks R.P."/>
            <person name="Schranz M.E."/>
            <person name="Ros V.I.D."/>
        </authorList>
    </citation>
    <scope>NUCLEOTIDE SEQUENCE</scope>
    <source>
        <strain evidence="10">TB_SE_WUR_2020</strain>
    </source>
</reference>
<sequence length="665" mass="75904">MFPLEHINLTIDFIYKHILEHLTNDRKIRRVSHELMNLNSNEKKVLYVYEILKEYDLIPLVIKEDKCPQKSDHYRNLGNTLYQRKHLSMAWQHYNLALMYAPLPHTPCDCYVLALANRSAVLAAWKKYEECLSDIETVFQHSYPDSIRDKLLKRKKICEDALKEQPTSNGEDEDKLIDDIFSLKVPKHEKYIDASSKLTVKYTPELGRHVLANEDIEVGEVLVQEDPFVQVLLKSQYTISCAKCFSRTYNLKPCPYCVVTMYCNEDCRTKAWDQYHKYECPIVACLYKANFTKLELLALRTTILAKTGHTSTNALLKTLSEADSCPNMEDLGCQEVEGKKIYSSKYYSSIHTLATNVSKRDISDIFQKCVSAAVLMHILAVTNFIRTEDDEERKKLKSFVADNMLRHLMTGPTNMHGISTNVENDEGSFEEEYGIASGAYAFLSLINHSCAPNVVRYTKLGTSCITLIAIRPIKKGSQLFDNYGCFELVRDEEQMTSRLIVELEASEIGLRIVHATEAHHAVNSRQTRQAILLSQYKFSCICEACVDDWPKYYQLPSAPNLPGEVIQMINKHLGAEVIKCLQKADKKRALKEFKPLCKLATALEPFVPCKEAADCQEMLKQCLQILAGVLPFDFTKVIDFDIPPAVLPTQNCRFYTGEGALDLSR</sequence>
<dbReference type="PROSITE" id="PS50280">
    <property type="entry name" value="SET"/>
    <property type="match status" value="1"/>
</dbReference>
<gene>
    <name evidence="10" type="ORF">HF086_002916</name>
</gene>
<evidence type="ECO:0000313" key="10">
    <source>
        <dbReference type="EMBL" id="KAH9633885.1"/>
    </source>
</evidence>
<evidence type="ECO:0000256" key="6">
    <source>
        <dbReference type="ARBA" id="ARBA00093680"/>
    </source>
</evidence>
<evidence type="ECO:0000259" key="9">
    <source>
        <dbReference type="PROSITE" id="PS50865"/>
    </source>
</evidence>
<dbReference type="GO" id="GO:0008276">
    <property type="term" value="F:protein methyltransferase activity"/>
    <property type="evidence" value="ECO:0007669"/>
    <property type="project" value="UniProtKB-ARBA"/>
</dbReference>
<evidence type="ECO:0000256" key="3">
    <source>
        <dbReference type="ARBA" id="ARBA00022833"/>
    </source>
</evidence>
<dbReference type="Gene3D" id="6.10.140.2220">
    <property type="match status" value="1"/>
</dbReference>
<evidence type="ECO:0000256" key="5">
    <source>
        <dbReference type="ARBA" id="ARBA00093635"/>
    </source>
</evidence>
<dbReference type="EMBL" id="JACEFF010000629">
    <property type="protein sequence ID" value="KAH9633885.1"/>
    <property type="molecule type" value="Genomic_DNA"/>
</dbReference>
<evidence type="ECO:0000259" key="8">
    <source>
        <dbReference type="PROSITE" id="PS50280"/>
    </source>
</evidence>
<dbReference type="GO" id="GO:0008270">
    <property type="term" value="F:zinc ion binding"/>
    <property type="evidence" value="ECO:0007669"/>
    <property type="project" value="UniProtKB-KW"/>
</dbReference>
<keyword evidence="1" id="KW-0479">Metal-binding</keyword>
<dbReference type="Pfam" id="PF01753">
    <property type="entry name" value="zf-MYND"/>
    <property type="match status" value="1"/>
</dbReference>
<dbReference type="CDD" id="cd10536">
    <property type="entry name" value="SET_SMYD4"/>
    <property type="match status" value="1"/>
</dbReference>
<dbReference type="InterPro" id="IPR001214">
    <property type="entry name" value="SET_dom"/>
</dbReference>
<dbReference type="InterPro" id="IPR046341">
    <property type="entry name" value="SET_dom_sf"/>
</dbReference>
<dbReference type="SUPFAM" id="SSF82199">
    <property type="entry name" value="SET domain"/>
    <property type="match status" value="1"/>
</dbReference>
<dbReference type="InterPro" id="IPR044421">
    <property type="entry name" value="SMYD4_SET"/>
</dbReference>
<protein>
    <recommendedName>
        <fullName evidence="5">Protein-lysine N-methyltransferase SMYD4</fullName>
    </recommendedName>
    <alternativeName>
        <fullName evidence="6">SET and MYND domain-containing protein 4</fullName>
    </alternativeName>
</protein>
<comment type="caution">
    <text evidence="10">The sequence shown here is derived from an EMBL/GenBank/DDBJ whole genome shotgun (WGS) entry which is preliminary data.</text>
</comment>
<evidence type="ECO:0000256" key="2">
    <source>
        <dbReference type="ARBA" id="ARBA00022771"/>
    </source>
</evidence>
<dbReference type="SUPFAM" id="SSF144232">
    <property type="entry name" value="HIT/MYND zinc finger-like"/>
    <property type="match status" value="1"/>
</dbReference>
<dbReference type="Proteomes" id="UP000814243">
    <property type="component" value="Unassembled WGS sequence"/>
</dbReference>
<dbReference type="Gene3D" id="1.25.40.10">
    <property type="entry name" value="Tetratricopeptide repeat domain"/>
    <property type="match status" value="2"/>
</dbReference>
<accession>A0A922MCL4</accession>
<comment type="function">
    <text evidence="4">Protein-lysine N-methyltransferase. Monomethylates PRMT5, modulating its transcriptional activity. May also act as a histone methyltransferase. Plays a critical role in cardiac development. Acts as a key epigenetic regulator of gene expression during cardiac development via its dual activities as a methyltransferase and negative regulator of HDAC1.</text>
</comment>
<evidence type="ECO:0000256" key="7">
    <source>
        <dbReference type="PROSITE-ProRule" id="PRU00134"/>
    </source>
</evidence>
<dbReference type="PANTHER" id="PTHR47111:SF1">
    <property type="entry name" value="SET AND MYND DOMAIN-CONTAINING PROTEIN 4"/>
    <property type="match status" value="1"/>
</dbReference>
<proteinExistence type="predicted"/>
<dbReference type="Gene3D" id="2.170.270.10">
    <property type="entry name" value="SET domain"/>
    <property type="match status" value="1"/>
</dbReference>
<feature type="domain" description="MYND-type" evidence="9">
    <location>
        <begin position="241"/>
        <end position="280"/>
    </location>
</feature>
<dbReference type="GO" id="GO:0008170">
    <property type="term" value="F:N-methyltransferase activity"/>
    <property type="evidence" value="ECO:0007669"/>
    <property type="project" value="UniProtKB-ARBA"/>
</dbReference>
<dbReference type="AlphaFoldDB" id="A0A922MCL4"/>
<dbReference type="PROSITE" id="PS01360">
    <property type="entry name" value="ZF_MYND_1"/>
    <property type="match status" value="1"/>
</dbReference>
<dbReference type="InterPro" id="IPR011990">
    <property type="entry name" value="TPR-like_helical_dom_sf"/>
</dbReference>
<evidence type="ECO:0000256" key="1">
    <source>
        <dbReference type="ARBA" id="ARBA00022723"/>
    </source>
</evidence>
<dbReference type="SUPFAM" id="SSF48452">
    <property type="entry name" value="TPR-like"/>
    <property type="match status" value="1"/>
</dbReference>
<dbReference type="PANTHER" id="PTHR47111">
    <property type="entry name" value="BCDNA.LD29892"/>
    <property type="match status" value="1"/>
</dbReference>
<dbReference type="GO" id="GO:0008757">
    <property type="term" value="F:S-adenosylmethionine-dependent methyltransferase activity"/>
    <property type="evidence" value="ECO:0007669"/>
    <property type="project" value="UniProtKB-ARBA"/>
</dbReference>
<feature type="domain" description="SET" evidence="8">
    <location>
        <begin position="196"/>
        <end position="484"/>
    </location>
</feature>
<name>A0A922MCL4_SPOEX</name>
<evidence type="ECO:0000256" key="4">
    <source>
        <dbReference type="ARBA" id="ARBA00093423"/>
    </source>
</evidence>
<keyword evidence="2 7" id="KW-0863">Zinc-finger</keyword>
<evidence type="ECO:0000313" key="11">
    <source>
        <dbReference type="Proteomes" id="UP000814243"/>
    </source>
</evidence>
<keyword evidence="3" id="KW-0862">Zinc</keyword>